<evidence type="ECO:0000313" key="1">
    <source>
        <dbReference type="EMBL" id="TWD79855.1"/>
    </source>
</evidence>
<dbReference type="EMBL" id="VIVK01000001">
    <property type="protein sequence ID" value="TWD79855.1"/>
    <property type="molecule type" value="Genomic_DNA"/>
</dbReference>
<dbReference type="Proteomes" id="UP000318380">
    <property type="component" value="Unassembled WGS sequence"/>
</dbReference>
<organism evidence="1 2">
    <name type="scientific">Kribbella amoyensis</name>
    <dbReference type="NCBI Taxonomy" id="996641"/>
    <lineage>
        <taxon>Bacteria</taxon>
        <taxon>Bacillati</taxon>
        <taxon>Actinomycetota</taxon>
        <taxon>Actinomycetes</taxon>
        <taxon>Propionibacteriales</taxon>
        <taxon>Kribbellaceae</taxon>
        <taxon>Kribbella</taxon>
    </lineage>
</organism>
<dbReference type="AlphaFoldDB" id="A0A561BLX8"/>
<gene>
    <name evidence="1" type="ORF">FB561_0921</name>
</gene>
<proteinExistence type="predicted"/>
<sequence length="130" mass="13719">MSMVVASVLVLSVPACSPGRVSKCENAYKAATTSVDGVASAEFECSFQFGGGWQRAKVVFEPTTEAKAIVMVDKILRAMAASPDLEDSWGTPQEYATADRSVLVSAGDVGFKAGVPNVGEVRQRFGITPR</sequence>
<keyword evidence="2" id="KW-1185">Reference proteome</keyword>
<protein>
    <submittedName>
        <fullName evidence="1">Uncharacterized protein</fullName>
    </submittedName>
</protein>
<evidence type="ECO:0000313" key="2">
    <source>
        <dbReference type="Proteomes" id="UP000318380"/>
    </source>
</evidence>
<comment type="caution">
    <text evidence="1">The sequence shown here is derived from an EMBL/GenBank/DDBJ whole genome shotgun (WGS) entry which is preliminary data.</text>
</comment>
<name>A0A561BLX8_9ACTN</name>
<reference evidence="1 2" key="1">
    <citation type="submission" date="2019-06" db="EMBL/GenBank/DDBJ databases">
        <title>Sequencing the genomes of 1000 actinobacteria strains.</title>
        <authorList>
            <person name="Klenk H.-P."/>
        </authorList>
    </citation>
    <scope>NUCLEOTIDE SEQUENCE [LARGE SCALE GENOMIC DNA]</scope>
    <source>
        <strain evidence="1 2">DSM 24683</strain>
    </source>
</reference>
<accession>A0A561BLX8</accession>